<evidence type="ECO:0000259" key="1">
    <source>
        <dbReference type="PROSITE" id="PS51186"/>
    </source>
</evidence>
<dbReference type="CDD" id="cd04301">
    <property type="entry name" value="NAT_SF"/>
    <property type="match status" value="1"/>
</dbReference>
<accession>A0A5R9KJE2</accession>
<protein>
    <submittedName>
        <fullName evidence="2">GNAT family N-acetyltransferase</fullName>
    </submittedName>
</protein>
<dbReference type="PANTHER" id="PTHR43792:SF13">
    <property type="entry name" value="ACETYLTRANSFERASE"/>
    <property type="match status" value="1"/>
</dbReference>
<dbReference type="AlphaFoldDB" id="A0A5R9KJE2"/>
<dbReference type="OrthoDB" id="9811523at2"/>
<dbReference type="Gene3D" id="3.40.630.30">
    <property type="match status" value="1"/>
</dbReference>
<dbReference type="SUPFAM" id="SSF55729">
    <property type="entry name" value="Acyl-CoA N-acyltransferases (Nat)"/>
    <property type="match status" value="1"/>
</dbReference>
<comment type="caution">
    <text evidence="2">The sequence shown here is derived from an EMBL/GenBank/DDBJ whole genome shotgun (WGS) entry which is preliminary data.</text>
</comment>
<proteinExistence type="predicted"/>
<dbReference type="PROSITE" id="PS51186">
    <property type="entry name" value="GNAT"/>
    <property type="match status" value="1"/>
</dbReference>
<dbReference type="EMBL" id="VCEI01000011">
    <property type="protein sequence ID" value="TLU96340.1"/>
    <property type="molecule type" value="Genomic_DNA"/>
</dbReference>
<organism evidence="2 3">
    <name type="scientific">Dyadobacter sediminis</name>
    <dbReference type="NCBI Taxonomy" id="1493691"/>
    <lineage>
        <taxon>Bacteria</taxon>
        <taxon>Pseudomonadati</taxon>
        <taxon>Bacteroidota</taxon>
        <taxon>Cytophagia</taxon>
        <taxon>Cytophagales</taxon>
        <taxon>Spirosomataceae</taxon>
        <taxon>Dyadobacter</taxon>
    </lineage>
</organism>
<dbReference type="InterPro" id="IPR016181">
    <property type="entry name" value="Acyl_CoA_acyltransferase"/>
</dbReference>
<sequence length="174" mass="20063">MFFIESQRLKLIPLTNQLLQLCQSDRREMELLLGLNPSSMEIDPLYATELEDALLHFWIPKTQEFPMLYYWYTNWEIVLKSTNTSIGGIGFVGYPNEKKEAEIGYMIDANEQGKGYATEALKTLSAWAFQQKDVDSVIVRTAHDNIASIKILDKNGFRLVSKVDDLLTYYLPKQ</sequence>
<gene>
    <name evidence="2" type="ORF">FEM55_04150</name>
</gene>
<dbReference type="Pfam" id="PF13302">
    <property type="entry name" value="Acetyltransf_3"/>
    <property type="match status" value="1"/>
</dbReference>
<dbReference type="InterPro" id="IPR000182">
    <property type="entry name" value="GNAT_dom"/>
</dbReference>
<evidence type="ECO:0000313" key="3">
    <source>
        <dbReference type="Proteomes" id="UP000309788"/>
    </source>
</evidence>
<evidence type="ECO:0000313" key="2">
    <source>
        <dbReference type="EMBL" id="TLU96340.1"/>
    </source>
</evidence>
<dbReference type="Proteomes" id="UP000309788">
    <property type="component" value="Unassembled WGS sequence"/>
</dbReference>
<dbReference type="RefSeq" id="WP_138280034.1">
    <property type="nucleotide sequence ID" value="NZ_BMGE01000001.1"/>
</dbReference>
<feature type="domain" description="N-acetyltransferase" evidence="1">
    <location>
        <begin position="40"/>
        <end position="174"/>
    </location>
</feature>
<dbReference type="InterPro" id="IPR051531">
    <property type="entry name" value="N-acetyltransferase"/>
</dbReference>
<name>A0A5R9KJE2_9BACT</name>
<keyword evidence="3" id="KW-1185">Reference proteome</keyword>
<dbReference type="PANTHER" id="PTHR43792">
    <property type="entry name" value="GNAT FAMILY, PUTATIVE (AFU_ORTHOLOGUE AFUA_3G00765)-RELATED-RELATED"/>
    <property type="match status" value="1"/>
</dbReference>
<reference evidence="2 3" key="1">
    <citation type="submission" date="2019-05" db="EMBL/GenBank/DDBJ databases">
        <authorList>
            <person name="Qu J.-H."/>
        </authorList>
    </citation>
    <scope>NUCLEOTIDE SEQUENCE [LARGE SCALE GENOMIC DNA]</scope>
    <source>
        <strain evidence="2 3">Z12</strain>
    </source>
</reference>
<dbReference type="GO" id="GO:0016747">
    <property type="term" value="F:acyltransferase activity, transferring groups other than amino-acyl groups"/>
    <property type="evidence" value="ECO:0007669"/>
    <property type="project" value="InterPro"/>
</dbReference>
<keyword evidence="2" id="KW-0808">Transferase</keyword>